<evidence type="ECO:0000313" key="3">
    <source>
        <dbReference type="Proteomes" id="UP000593561"/>
    </source>
</evidence>
<dbReference type="EMBL" id="JABFAC010236702">
    <property type="protein sequence ID" value="MBA0634029.1"/>
    <property type="molecule type" value="Genomic_DNA"/>
</dbReference>
<organism evidence="2 3">
    <name type="scientific">Gossypium davidsonii</name>
    <name type="common">Davidson's cotton</name>
    <name type="synonym">Gossypium klotzschianum subsp. davidsonii</name>
    <dbReference type="NCBI Taxonomy" id="34287"/>
    <lineage>
        <taxon>Eukaryota</taxon>
        <taxon>Viridiplantae</taxon>
        <taxon>Streptophyta</taxon>
        <taxon>Embryophyta</taxon>
        <taxon>Tracheophyta</taxon>
        <taxon>Spermatophyta</taxon>
        <taxon>Magnoliopsida</taxon>
        <taxon>eudicotyledons</taxon>
        <taxon>Gunneridae</taxon>
        <taxon>Pentapetalae</taxon>
        <taxon>rosids</taxon>
        <taxon>malvids</taxon>
        <taxon>Malvales</taxon>
        <taxon>Malvaceae</taxon>
        <taxon>Malvoideae</taxon>
        <taxon>Gossypium</taxon>
    </lineage>
</organism>
<name>A0A7J8T6Q6_GOSDV</name>
<protein>
    <submittedName>
        <fullName evidence="2">Uncharacterized protein</fullName>
    </submittedName>
</protein>
<dbReference type="Proteomes" id="UP000593561">
    <property type="component" value="Unassembled WGS sequence"/>
</dbReference>
<proteinExistence type="predicted"/>
<evidence type="ECO:0000313" key="2">
    <source>
        <dbReference type="EMBL" id="MBA0634029.1"/>
    </source>
</evidence>
<keyword evidence="1" id="KW-1133">Transmembrane helix</keyword>
<comment type="caution">
    <text evidence="2">The sequence shown here is derived from an EMBL/GenBank/DDBJ whole genome shotgun (WGS) entry which is preliminary data.</text>
</comment>
<evidence type="ECO:0000256" key="1">
    <source>
        <dbReference type="SAM" id="Phobius"/>
    </source>
</evidence>
<keyword evidence="1" id="KW-0812">Transmembrane</keyword>
<sequence>MVVINNIMWLACMLVSVAYLALSFIVVRDERWLAMGITIIGSIIMLATLRTMCSWV</sequence>
<feature type="non-terminal residue" evidence="2">
    <location>
        <position position="56"/>
    </location>
</feature>
<reference evidence="2 3" key="1">
    <citation type="journal article" date="2019" name="Genome Biol. Evol.">
        <title>Insights into the evolution of the New World diploid cottons (Gossypium, subgenus Houzingenia) based on genome sequencing.</title>
        <authorList>
            <person name="Grover C.E."/>
            <person name="Arick M.A. 2nd"/>
            <person name="Thrash A."/>
            <person name="Conover J.L."/>
            <person name="Sanders W.S."/>
            <person name="Peterson D.G."/>
            <person name="Frelichowski J.E."/>
            <person name="Scheffler J.A."/>
            <person name="Scheffler B.E."/>
            <person name="Wendel J.F."/>
        </authorList>
    </citation>
    <scope>NUCLEOTIDE SEQUENCE [LARGE SCALE GENOMIC DNA]</scope>
    <source>
        <strain evidence="2">27</strain>
        <tissue evidence="2">Leaf</tissue>
    </source>
</reference>
<feature type="transmembrane region" description="Helical" evidence="1">
    <location>
        <begin position="7"/>
        <end position="26"/>
    </location>
</feature>
<keyword evidence="1" id="KW-0472">Membrane</keyword>
<feature type="transmembrane region" description="Helical" evidence="1">
    <location>
        <begin position="32"/>
        <end position="49"/>
    </location>
</feature>
<gene>
    <name evidence="2" type="ORF">Godav_025875</name>
</gene>
<keyword evidence="3" id="KW-1185">Reference proteome</keyword>
<dbReference type="AlphaFoldDB" id="A0A7J8T6Q6"/>
<accession>A0A7J8T6Q6</accession>